<dbReference type="GO" id="GO:0006325">
    <property type="term" value="P:chromatin organization"/>
    <property type="evidence" value="ECO:0007669"/>
    <property type="project" value="UniProtKB-KW"/>
</dbReference>
<dbReference type="Pfam" id="PF00400">
    <property type="entry name" value="WD40"/>
    <property type="match status" value="5"/>
</dbReference>
<reference evidence="13 14" key="1">
    <citation type="submission" date="2019-03" db="EMBL/GenBank/DDBJ databases">
        <title>Sequencing 25 genomes of Wallemia mellicola.</title>
        <authorList>
            <person name="Gostincar C."/>
        </authorList>
    </citation>
    <scope>NUCLEOTIDE SEQUENCE [LARGE SCALE GENOMIC DNA]</scope>
    <source>
        <strain evidence="10 15">EXF-1274</strain>
        <strain evidence="11 13">EXF-1277</strain>
        <strain evidence="8 16">EXF-6152</strain>
        <strain evidence="12 17">EXF-757</strain>
        <strain evidence="9 14">EXF-8738</strain>
    </source>
</reference>
<dbReference type="EMBL" id="SPRW01000021">
    <property type="protein sequence ID" value="TIC65417.1"/>
    <property type="molecule type" value="Genomic_DNA"/>
</dbReference>
<evidence type="ECO:0000313" key="12">
    <source>
        <dbReference type="EMBL" id="TIC67233.1"/>
    </source>
</evidence>
<feature type="repeat" description="WD" evidence="6">
    <location>
        <begin position="271"/>
        <end position="307"/>
    </location>
</feature>
<dbReference type="EMBL" id="SPRC01000013">
    <property type="protein sequence ID" value="TIB80840.1"/>
    <property type="molecule type" value="Genomic_DNA"/>
</dbReference>
<evidence type="ECO:0000313" key="17">
    <source>
        <dbReference type="Proteomes" id="UP000310708"/>
    </source>
</evidence>
<evidence type="ECO:0000256" key="1">
    <source>
        <dbReference type="ARBA" id="ARBA00004123"/>
    </source>
</evidence>
<dbReference type="Proteomes" id="UP000310708">
    <property type="component" value="Unassembled WGS sequence"/>
</dbReference>
<feature type="repeat" description="WD" evidence="6">
    <location>
        <begin position="223"/>
        <end position="256"/>
    </location>
</feature>
<gene>
    <name evidence="12" type="ORF">E3Q01_01356</name>
    <name evidence="10" type="ORF">E3Q02_02217</name>
    <name evidence="11" type="ORF">E3Q03_02199</name>
    <name evidence="9" type="ORF">E3Q10_01531</name>
    <name evidence="8" type="ORF">E3Q22_01676</name>
</gene>
<dbReference type="EMBL" id="SPRX01000012">
    <property type="protein sequence ID" value="TIC67233.1"/>
    <property type="molecule type" value="Genomic_DNA"/>
</dbReference>
<evidence type="ECO:0000256" key="3">
    <source>
        <dbReference type="ARBA" id="ARBA00022737"/>
    </source>
</evidence>
<dbReference type="SUPFAM" id="SSF50978">
    <property type="entry name" value="WD40 repeat-like"/>
    <property type="match status" value="1"/>
</dbReference>
<feature type="repeat" description="WD" evidence="6">
    <location>
        <begin position="315"/>
        <end position="357"/>
    </location>
</feature>
<keyword evidence="4" id="KW-0156">Chromatin regulator</keyword>
<dbReference type="SMART" id="SM00320">
    <property type="entry name" value="WD40"/>
    <property type="match status" value="6"/>
</dbReference>
<dbReference type="Proteomes" id="UP000305647">
    <property type="component" value="Unassembled WGS sequence"/>
</dbReference>
<dbReference type="InterPro" id="IPR019775">
    <property type="entry name" value="WD40_repeat_CS"/>
</dbReference>
<dbReference type="InterPro" id="IPR020472">
    <property type="entry name" value="WD40_PAC1"/>
</dbReference>
<evidence type="ECO:0000313" key="16">
    <source>
        <dbReference type="Proteomes" id="UP000310685"/>
    </source>
</evidence>
<dbReference type="Proteomes" id="UP000305362">
    <property type="component" value="Unassembled WGS sequence"/>
</dbReference>
<comment type="subcellular location">
    <subcellularLocation>
        <location evidence="1">Nucleus</location>
    </subcellularLocation>
</comment>
<dbReference type="InterPro" id="IPR022052">
    <property type="entry name" value="Histone-bd_RBBP4-like_N"/>
</dbReference>
<dbReference type="InterPro" id="IPR036322">
    <property type="entry name" value="WD40_repeat_dom_sf"/>
</dbReference>
<evidence type="ECO:0000259" key="7">
    <source>
        <dbReference type="Pfam" id="PF12265"/>
    </source>
</evidence>
<feature type="repeat" description="WD" evidence="6">
    <location>
        <begin position="372"/>
        <end position="405"/>
    </location>
</feature>
<evidence type="ECO:0000313" key="9">
    <source>
        <dbReference type="EMBL" id="TIC31705.1"/>
    </source>
</evidence>
<dbReference type="EMBL" id="SPRO01000011">
    <property type="protein sequence ID" value="TIC31705.1"/>
    <property type="molecule type" value="Genomic_DNA"/>
</dbReference>
<dbReference type="OMA" id="PHEEGCL"/>
<protein>
    <submittedName>
        <fullName evidence="9 10">Histone-binding protein rbbD</fullName>
    </submittedName>
</protein>
<sequence length="424" mass="48146">MNAGNDIDPEEEQTKTINEEYKTWKKHAPLLYDLVVSHTLEWPTLTTQWFPDAETSPDKDYTTHRLLMGTNTSNLEQNMLHIAQIKLPKQSDDVDPAKYEDEKGEIGSHSATNKVEIIQSINHDGEVNRARYNPYNPDLIATRTVMGPIYIFDRTRHELKPKADGTCNPQIVLRGHEGEGYGMEWSPLKENHIISASTDTTVRHWDISNYQSTNNILDPINTYRGHTAAVEDISWHASHENIFASVSDDQHLFTWQPRWDTRDATQPHQRVKAHDADVNCVAFSPSQPFLCITGSADKTIGLWDLRNLKKRLHSIEGHSEDVMNLEWSPHAETVFASASNDKRVCLWDISRIGEEQTPEDAEDGPPELMFMHGGHTNAITDISWSKTLPFTMMSASEDNVVQLWSPSSHLYAAEEAPIDVDELE</sequence>
<dbReference type="Gene3D" id="2.130.10.10">
    <property type="entry name" value="YVTN repeat-like/Quinoprotein amine dehydrogenase"/>
    <property type="match status" value="1"/>
</dbReference>
<keyword evidence="5" id="KW-0539">Nucleus</keyword>
<dbReference type="OrthoDB" id="427795at2759"/>
<dbReference type="PROSITE" id="PS50082">
    <property type="entry name" value="WD_REPEATS_2"/>
    <property type="match status" value="5"/>
</dbReference>
<evidence type="ECO:0000313" key="14">
    <source>
        <dbReference type="Proteomes" id="UP000305647"/>
    </source>
</evidence>
<evidence type="ECO:0000256" key="5">
    <source>
        <dbReference type="ARBA" id="ARBA00023242"/>
    </source>
</evidence>
<dbReference type="InterPro" id="IPR015943">
    <property type="entry name" value="WD40/YVTN_repeat-like_dom_sf"/>
</dbReference>
<keyword evidence="3" id="KW-0677">Repeat</keyword>
<evidence type="ECO:0000256" key="2">
    <source>
        <dbReference type="ARBA" id="ARBA00022574"/>
    </source>
</evidence>
<keyword evidence="2 6" id="KW-0853">WD repeat</keyword>
<evidence type="ECO:0000313" key="8">
    <source>
        <dbReference type="EMBL" id="TIB80840.1"/>
    </source>
</evidence>
<dbReference type="PRINTS" id="PR00320">
    <property type="entry name" value="GPROTEINBRPT"/>
</dbReference>
<dbReference type="PANTHER" id="PTHR22850">
    <property type="entry name" value="WD40 REPEAT FAMILY"/>
    <property type="match status" value="1"/>
</dbReference>
<evidence type="ECO:0000313" key="13">
    <source>
        <dbReference type="Proteomes" id="UP000305362"/>
    </source>
</evidence>
<evidence type="ECO:0000256" key="4">
    <source>
        <dbReference type="ARBA" id="ARBA00022853"/>
    </source>
</evidence>
<evidence type="ECO:0000256" key="6">
    <source>
        <dbReference type="PROSITE-ProRule" id="PRU00221"/>
    </source>
</evidence>
<dbReference type="GO" id="GO:0005634">
    <property type="term" value="C:nucleus"/>
    <property type="evidence" value="ECO:0007669"/>
    <property type="project" value="UniProtKB-SubCell"/>
</dbReference>
<dbReference type="PROSITE" id="PS00678">
    <property type="entry name" value="WD_REPEATS_1"/>
    <property type="match status" value="1"/>
</dbReference>
<dbReference type="Proteomes" id="UP000310685">
    <property type="component" value="Unassembled WGS sequence"/>
</dbReference>
<dbReference type="AlphaFoldDB" id="A0A4T0MMH7"/>
<dbReference type="InterPro" id="IPR001680">
    <property type="entry name" value="WD40_rpt"/>
</dbReference>
<feature type="repeat" description="WD" evidence="6">
    <location>
        <begin position="173"/>
        <end position="215"/>
    </location>
</feature>
<evidence type="ECO:0000313" key="10">
    <source>
        <dbReference type="EMBL" id="TIC65417.1"/>
    </source>
</evidence>
<organism evidence="9 14">
    <name type="scientific">Wallemia mellicola</name>
    <dbReference type="NCBI Taxonomy" id="1708541"/>
    <lineage>
        <taxon>Eukaryota</taxon>
        <taxon>Fungi</taxon>
        <taxon>Dikarya</taxon>
        <taxon>Basidiomycota</taxon>
        <taxon>Wallemiomycotina</taxon>
        <taxon>Wallemiomycetes</taxon>
        <taxon>Wallemiales</taxon>
        <taxon>Wallemiaceae</taxon>
        <taxon>Wallemia</taxon>
    </lineage>
</organism>
<feature type="domain" description="Histone-binding protein RBBP4-like N-terminal" evidence="7">
    <location>
        <begin position="19"/>
        <end position="89"/>
    </location>
</feature>
<evidence type="ECO:0000313" key="15">
    <source>
        <dbReference type="Proteomes" id="UP000309601"/>
    </source>
</evidence>
<dbReference type="EMBL" id="SPRV01000020">
    <property type="protein sequence ID" value="TIC66590.1"/>
    <property type="molecule type" value="Genomic_DNA"/>
</dbReference>
<proteinExistence type="predicted"/>
<accession>A0A4T0MMH7</accession>
<name>A0A4T0MMH7_9BASI</name>
<dbReference type="Proteomes" id="UP000309601">
    <property type="component" value="Unassembled WGS sequence"/>
</dbReference>
<dbReference type="PROSITE" id="PS50294">
    <property type="entry name" value="WD_REPEATS_REGION"/>
    <property type="match status" value="4"/>
</dbReference>
<evidence type="ECO:0000313" key="11">
    <source>
        <dbReference type="EMBL" id="TIC66590.1"/>
    </source>
</evidence>
<dbReference type="Pfam" id="PF12265">
    <property type="entry name" value="CAF1C_H4-bd"/>
    <property type="match status" value="1"/>
</dbReference>
<dbReference type="InterPro" id="IPR050459">
    <property type="entry name" value="WD_repeat_RBAP46/RBAP48/MSI1"/>
</dbReference>
<comment type="caution">
    <text evidence="9">The sequence shown here is derived from an EMBL/GenBank/DDBJ whole genome shotgun (WGS) entry which is preliminary data.</text>
</comment>